<comment type="subcellular location">
    <subcellularLocation>
        <location evidence="1 7">Nucleus</location>
    </subcellularLocation>
</comment>
<evidence type="ECO:0000256" key="1">
    <source>
        <dbReference type="ARBA" id="ARBA00004123"/>
    </source>
</evidence>
<dbReference type="SMART" id="SM00184">
    <property type="entry name" value="RING"/>
    <property type="match status" value="2"/>
</dbReference>
<keyword evidence="6 7" id="KW-0539">Nucleus</keyword>
<evidence type="ECO:0000256" key="3">
    <source>
        <dbReference type="ARBA" id="ARBA00022723"/>
    </source>
</evidence>
<gene>
    <name evidence="10" type="ORF">GGX14DRAFT_432629</name>
</gene>
<evidence type="ECO:0000256" key="4">
    <source>
        <dbReference type="ARBA" id="ARBA00022771"/>
    </source>
</evidence>
<dbReference type="AlphaFoldDB" id="A0AAD6YKG0"/>
<name>A0AAD6YKG0_9AGAR</name>
<dbReference type="Pfam" id="PF00097">
    <property type="entry name" value="zf-C3HC4"/>
    <property type="match status" value="1"/>
</dbReference>
<dbReference type="InterPro" id="IPR018957">
    <property type="entry name" value="Znf_C3HC4_RING-type"/>
</dbReference>
<dbReference type="EMBL" id="JARJCW010000010">
    <property type="protein sequence ID" value="KAJ7219972.1"/>
    <property type="molecule type" value="Genomic_DNA"/>
</dbReference>
<dbReference type="InterPro" id="IPR016818">
    <property type="entry name" value="NOSIP"/>
</dbReference>
<protein>
    <recommendedName>
        <fullName evidence="9">RING-type domain-containing protein</fullName>
    </recommendedName>
</protein>
<dbReference type="GO" id="GO:0061630">
    <property type="term" value="F:ubiquitin protein ligase activity"/>
    <property type="evidence" value="ECO:0007669"/>
    <property type="project" value="InterPro"/>
</dbReference>
<evidence type="ECO:0000256" key="2">
    <source>
        <dbReference type="ARBA" id="ARBA00008126"/>
    </source>
</evidence>
<comment type="similarity">
    <text evidence="2 7">Belongs to the NOSIP family.</text>
</comment>
<dbReference type="GO" id="GO:0008270">
    <property type="term" value="F:zinc ion binding"/>
    <property type="evidence" value="ECO:0007669"/>
    <property type="project" value="UniProtKB-KW"/>
</dbReference>
<sequence>MTRHAKNATASSVFSYAEHQKAATEYGTKRKRLGNDSMRPFDACCLCLQTAREPVCCKDGHLFCKECAVNDLLSQKKNLKRQKEKAEQIKKEIQAEVERAKDAARERVLQNFERGQLGLASTAPTSSSAVSKEPATTGTKRSFTTAFEFSPARVSELVAQAEDAAARLIAIEKTEAAKSVLPDFWLPSLTPTFGGVPMRDILVAGGKTGEVKMGPICRGGGEKHSFALKDLMPVKFSFHSEGKEKGAVGESKDRGEAVCPSCMKKLSNNVIMFLMKPCAHVICRNCTDTLIRTSLSRNITSAEGSSLHEASSARKDNDNDAYVCVVCDIQLKKTDIIELKREGTGFASGGLAESSRSGTAFQG</sequence>
<evidence type="ECO:0000313" key="10">
    <source>
        <dbReference type="EMBL" id="KAJ7219972.1"/>
    </source>
</evidence>
<reference evidence="10" key="1">
    <citation type="submission" date="2023-03" db="EMBL/GenBank/DDBJ databases">
        <title>Massive genome expansion in bonnet fungi (Mycena s.s.) driven by repeated elements and novel gene families across ecological guilds.</title>
        <authorList>
            <consortium name="Lawrence Berkeley National Laboratory"/>
            <person name="Harder C.B."/>
            <person name="Miyauchi S."/>
            <person name="Viragh M."/>
            <person name="Kuo A."/>
            <person name="Thoen E."/>
            <person name="Andreopoulos B."/>
            <person name="Lu D."/>
            <person name="Skrede I."/>
            <person name="Drula E."/>
            <person name="Henrissat B."/>
            <person name="Morin E."/>
            <person name="Kohler A."/>
            <person name="Barry K."/>
            <person name="LaButti K."/>
            <person name="Morin E."/>
            <person name="Salamov A."/>
            <person name="Lipzen A."/>
            <person name="Mereny Z."/>
            <person name="Hegedus B."/>
            <person name="Baldrian P."/>
            <person name="Stursova M."/>
            <person name="Weitz H."/>
            <person name="Taylor A."/>
            <person name="Grigoriev I.V."/>
            <person name="Nagy L.G."/>
            <person name="Martin F."/>
            <person name="Kauserud H."/>
        </authorList>
    </citation>
    <scope>NUCLEOTIDE SEQUENCE</scope>
    <source>
        <strain evidence="10">9144</strain>
    </source>
</reference>
<feature type="domain" description="RING-type" evidence="9">
    <location>
        <begin position="259"/>
        <end position="327"/>
    </location>
</feature>
<evidence type="ECO:0000259" key="9">
    <source>
        <dbReference type="SMART" id="SM00184"/>
    </source>
</evidence>
<dbReference type="GO" id="GO:0005634">
    <property type="term" value="C:nucleus"/>
    <property type="evidence" value="ECO:0007669"/>
    <property type="project" value="UniProtKB-SubCell"/>
</dbReference>
<dbReference type="PIRSF" id="PIRSF023577">
    <property type="entry name" value="ENOS_interacting"/>
    <property type="match status" value="1"/>
</dbReference>
<evidence type="ECO:0000256" key="7">
    <source>
        <dbReference type="PIRNR" id="PIRNR023577"/>
    </source>
</evidence>
<feature type="coiled-coil region" evidence="8">
    <location>
        <begin position="69"/>
        <end position="106"/>
    </location>
</feature>
<dbReference type="InterPro" id="IPR013083">
    <property type="entry name" value="Znf_RING/FYVE/PHD"/>
</dbReference>
<evidence type="ECO:0000313" key="11">
    <source>
        <dbReference type="Proteomes" id="UP001219525"/>
    </source>
</evidence>
<dbReference type="PANTHER" id="PTHR13063">
    <property type="entry name" value="ENOS INTERACTING PROTEIN"/>
    <property type="match status" value="1"/>
</dbReference>
<keyword evidence="5" id="KW-0862">Zinc</keyword>
<keyword evidence="3" id="KW-0479">Metal-binding</keyword>
<dbReference type="InterPro" id="IPR031790">
    <property type="entry name" value="Znf-NOSIP"/>
</dbReference>
<feature type="domain" description="RING-type" evidence="9">
    <location>
        <begin position="44"/>
        <end position="90"/>
    </location>
</feature>
<dbReference type="PANTHER" id="PTHR13063:SF10">
    <property type="entry name" value="NITRIC OXIDE SYNTHASE-INTERACTING PROTEIN"/>
    <property type="match status" value="1"/>
</dbReference>
<dbReference type="Proteomes" id="UP001219525">
    <property type="component" value="Unassembled WGS sequence"/>
</dbReference>
<organism evidence="10 11">
    <name type="scientific">Mycena pura</name>
    <dbReference type="NCBI Taxonomy" id="153505"/>
    <lineage>
        <taxon>Eukaryota</taxon>
        <taxon>Fungi</taxon>
        <taxon>Dikarya</taxon>
        <taxon>Basidiomycota</taxon>
        <taxon>Agaricomycotina</taxon>
        <taxon>Agaricomycetes</taxon>
        <taxon>Agaricomycetidae</taxon>
        <taxon>Agaricales</taxon>
        <taxon>Marasmiineae</taxon>
        <taxon>Mycenaceae</taxon>
        <taxon>Mycena</taxon>
    </lineage>
</organism>
<dbReference type="Pfam" id="PF15906">
    <property type="entry name" value="zf-NOSIP"/>
    <property type="match status" value="1"/>
</dbReference>
<dbReference type="Gene3D" id="3.30.40.10">
    <property type="entry name" value="Zinc/RING finger domain, C3HC4 (zinc finger)"/>
    <property type="match status" value="2"/>
</dbReference>
<evidence type="ECO:0000256" key="5">
    <source>
        <dbReference type="ARBA" id="ARBA00022833"/>
    </source>
</evidence>
<evidence type="ECO:0000256" key="6">
    <source>
        <dbReference type="ARBA" id="ARBA00023242"/>
    </source>
</evidence>
<evidence type="ECO:0000256" key="8">
    <source>
        <dbReference type="SAM" id="Coils"/>
    </source>
</evidence>
<keyword evidence="11" id="KW-1185">Reference proteome</keyword>
<dbReference type="SUPFAM" id="SSF57850">
    <property type="entry name" value="RING/U-box"/>
    <property type="match status" value="2"/>
</dbReference>
<dbReference type="InterPro" id="IPR001841">
    <property type="entry name" value="Znf_RING"/>
</dbReference>
<keyword evidence="8" id="KW-0175">Coiled coil</keyword>
<keyword evidence="4" id="KW-0863">Zinc-finger</keyword>
<accession>A0AAD6YKG0</accession>
<proteinExistence type="inferred from homology"/>
<comment type="caution">
    <text evidence="10">The sequence shown here is derived from an EMBL/GenBank/DDBJ whole genome shotgun (WGS) entry which is preliminary data.</text>
</comment>